<accession>A0A9N8ES67</accession>
<keyword evidence="1" id="KW-1133">Transmembrane helix</keyword>
<name>A0A9N8ES67_9STRA</name>
<evidence type="ECO:0000313" key="2">
    <source>
        <dbReference type="EMBL" id="CAB9524506.1"/>
    </source>
</evidence>
<proteinExistence type="predicted"/>
<keyword evidence="1" id="KW-0472">Membrane</keyword>
<dbReference type="Proteomes" id="UP001153069">
    <property type="component" value="Unassembled WGS sequence"/>
</dbReference>
<comment type="caution">
    <text evidence="2">The sequence shown here is derived from an EMBL/GenBank/DDBJ whole genome shotgun (WGS) entry which is preliminary data.</text>
</comment>
<evidence type="ECO:0000313" key="3">
    <source>
        <dbReference type="Proteomes" id="UP001153069"/>
    </source>
</evidence>
<feature type="transmembrane region" description="Helical" evidence="1">
    <location>
        <begin position="6"/>
        <end position="25"/>
    </location>
</feature>
<keyword evidence="1" id="KW-0812">Transmembrane</keyword>
<organism evidence="2 3">
    <name type="scientific">Seminavis robusta</name>
    <dbReference type="NCBI Taxonomy" id="568900"/>
    <lineage>
        <taxon>Eukaryota</taxon>
        <taxon>Sar</taxon>
        <taxon>Stramenopiles</taxon>
        <taxon>Ochrophyta</taxon>
        <taxon>Bacillariophyta</taxon>
        <taxon>Bacillariophyceae</taxon>
        <taxon>Bacillariophycidae</taxon>
        <taxon>Naviculales</taxon>
        <taxon>Naviculaceae</taxon>
        <taxon>Seminavis</taxon>
    </lineage>
</organism>
<feature type="transmembrane region" description="Helical" evidence="1">
    <location>
        <begin position="37"/>
        <end position="60"/>
    </location>
</feature>
<dbReference type="AlphaFoldDB" id="A0A9N8ES67"/>
<reference evidence="2" key="1">
    <citation type="submission" date="2020-06" db="EMBL/GenBank/DDBJ databases">
        <authorList>
            <consortium name="Plant Systems Biology data submission"/>
        </authorList>
    </citation>
    <scope>NUCLEOTIDE SEQUENCE</scope>
    <source>
        <strain evidence="2">D6</strain>
    </source>
</reference>
<sequence length="290" mass="32200">MMPPKVIAISECIFGLSVLSCAVAIRPEATTWTASNGFVVVITMLGITLLLRTAVVTVAFPSEECQDNPSMIAMGIHYAFLMFGSLSFTLLPLYLSIVLLLQRLRRAQDAHEESINNDNSNNHNNNKNIEGSEDVKIETEHLTQQQYWIFAGILVQFFPILAGKVSVRIWGAKRLADACLGLPVVEAIKDDAKIMKATEQAPSLVHRAVLFMEYVCMGLTFGAAASYALLDDHEFWCGAEKHNNRTAGGEFLMGIRFASLYAFYVRLFLHALVLYQMEDASLIATKSRKD</sequence>
<feature type="transmembrane region" description="Helical" evidence="1">
    <location>
        <begin position="208"/>
        <end position="230"/>
    </location>
</feature>
<feature type="transmembrane region" description="Helical" evidence="1">
    <location>
        <begin position="80"/>
        <end position="101"/>
    </location>
</feature>
<evidence type="ECO:0000256" key="1">
    <source>
        <dbReference type="SAM" id="Phobius"/>
    </source>
</evidence>
<feature type="transmembrane region" description="Helical" evidence="1">
    <location>
        <begin position="251"/>
        <end position="275"/>
    </location>
</feature>
<protein>
    <submittedName>
        <fullName evidence="2">Uncharacterized protein</fullName>
    </submittedName>
</protein>
<dbReference type="EMBL" id="CAICTM010001543">
    <property type="protein sequence ID" value="CAB9524506.1"/>
    <property type="molecule type" value="Genomic_DNA"/>
</dbReference>
<keyword evidence="3" id="KW-1185">Reference proteome</keyword>
<gene>
    <name evidence="2" type="ORF">SEMRO_1545_G281360.1</name>
</gene>